<dbReference type="EMBL" id="LAZR01000126">
    <property type="protein sequence ID" value="KKN88738.1"/>
    <property type="molecule type" value="Genomic_DNA"/>
</dbReference>
<reference evidence="1" key="1">
    <citation type="journal article" date="2015" name="Nature">
        <title>Complex archaea that bridge the gap between prokaryotes and eukaryotes.</title>
        <authorList>
            <person name="Spang A."/>
            <person name="Saw J.H."/>
            <person name="Jorgensen S.L."/>
            <person name="Zaremba-Niedzwiedzka K."/>
            <person name="Martijn J."/>
            <person name="Lind A.E."/>
            <person name="van Eijk R."/>
            <person name="Schleper C."/>
            <person name="Guy L."/>
            <person name="Ettema T.J."/>
        </authorList>
    </citation>
    <scope>NUCLEOTIDE SEQUENCE</scope>
</reference>
<accession>A0A0F9XAQ7</accession>
<evidence type="ECO:0000313" key="1">
    <source>
        <dbReference type="EMBL" id="KKN88738.1"/>
    </source>
</evidence>
<comment type="caution">
    <text evidence="1">The sequence shown here is derived from an EMBL/GenBank/DDBJ whole genome shotgun (WGS) entry which is preliminary data.</text>
</comment>
<proteinExistence type="predicted"/>
<dbReference type="AlphaFoldDB" id="A0A0F9XAQ7"/>
<organism evidence="1">
    <name type="scientific">marine sediment metagenome</name>
    <dbReference type="NCBI Taxonomy" id="412755"/>
    <lineage>
        <taxon>unclassified sequences</taxon>
        <taxon>metagenomes</taxon>
        <taxon>ecological metagenomes</taxon>
    </lineage>
</organism>
<sequence length="243" mass="26678">MELQEVLDSKVFVKGSSISFNSPKKYIEPFMERVEKLSPSWITDVSAVVSNAEEEGDMNTAYGRVLVQGLLPGLGTDDSRGIIGMVYALDTVKPVVRVFTGQNVSVCMNLCIFGTSHLFSADLLGGGMDAAYKKVEEYVEGKEEEVKFYVDTIGELKSTEYDSKQVDEIVGALLREALTGKLGSSSIIAATRKLNNPSSRYSMVDGHTTGWNIYNAVTEHISHKVDIFDRAVKTQILSSLMLN</sequence>
<protein>
    <submittedName>
        <fullName evidence="1">Uncharacterized protein</fullName>
    </submittedName>
</protein>
<name>A0A0F9XAQ7_9ZZZZ</name>
<gene>
    <name evidence="1" type="ORF">LCGC14_0246290</name>
</gene>